<proteinExistence type="predicted"/>
<reference evidence="1" key="1">
    <citation type="submission" date="2016-02" db="EMBL/GenBank/DDBJ databases">
        <title>Genome sequence of Bacillus trypoxylicola KCTC 13244(T).</title>
        <authorList>
            <person name="Jeong H."/>
            <person name="Park S.-H."/>
            <person name="Choi S.-K."/>
        </authorList>
    </citation>
    <scope>NUCLEOTIDE SEQUENCE [LARGE SCALE GENOMIC DNA]</scope>
    <source>
        <strain evidence="1">KCTC 13244</strain>
    </source>
</reference>
<protein>
    <submittedName>
        <fullName evidence="1">Uncharacterized protein</fullName>
    </submittedName>
</protein>
<organism evidence="1 2">
    <name type="scientific">Alkalihalobacillus trypoxylicola</name>
    <dbReference type="NCBI Taxonomy" id="519424"/>
    <lineage>
        <taxon>Bacteria</taxon>
        <taxon>Bacillati</taxon>
        <taxon>Bacillota</taxon>
        <taxon>Bacilli</taxon>
        <taxon>Bacillales</taxon>
        <taxon>Bacillaceae</taxon>
        <taxon>Alkalihalobacillus</taxon>
    </lineage>
</organism>
<gene>
    <name evidence="1" type="ORF">AZF04_11135</name>
</gene>
<accession>A0A161PYR2</accession>
<dbReference type="OrthoDB" id="2973883at2"/>
<evidence type="ECO:0000313" key="1">
    <source>
        <dbReference type="EMBL" id="KYG27734.1"/>
    </source>
</evidence>
<sequence length="254" mass="29546">MRKKIKALLFDFTKDHLAAHEAGKVHMTSGENVLKDIMIQFENGECSDSPFVELIEIEPKAGSYDLIRNEQMSHIIGIDEHNLCFYPIYTRTFKKNRSFTRALLSKGARGEFMILANNEMFEGVNPVFEIRFKYYDNRAEQWKWSSWQAIAGKFIVAQTYKFGPGGIAEVYSSLTEKEIETFKQDFQIRYSGSSIVELGIENSLPRIMNDPFNGDFRKVIDPNTFQILFDSQIIQEVSSEKSYEIWKSFEERYT</sequence>
<comment type="caution">
    <text evidence="1">The sequence shown here is derived from an EMBL/GenBank/DDBJ whole genome shotgun (WGS) entry which is preliminary data.</text>
</comment>
<keyword evidence="2" id="KW-1185">Reference proteome</keyword>
<name>A0A161PYR2_9BACI</name>
<evidence type="ECO:0000313" key="2">
    <source>
        <dbReference type="Proteomes" id="UP000075806"/>
    </source>
</evidence>
<dbReference type="RefSeq" id="WP_061949863.1">
    <property type="nucleotide sequence ID" value="NZ_LTAO01000036.1"/>
</dbReference>
<dbReference type="Proteomes" id="UP000075806">
    <property type="component" value="Unassembled WGS sequence"/>
</dbReference>
<dbReference type="AlphaFoldDB" id="A0A161PYR2"/>
<dbReference type="EMBL" id="LTAO01000036">
    <property type="protein sequence ID" value="KYG27734.1"/>
    <property type="molecule type" value="Genomic_DNA"/>
</dbReference>